<feature type="signal peptide" evidence="1">
    <location>
        <begin position="1"/>
        <end position="28"/>
    </location>
</feature>
<keyword evidence="1" id="KW-0732">Signal</keyword>
<protein>
    <submittedName>
        <fullName evidence="2">Putative esterase</fullName>
    </submittedName>
</protein>
<dbReference type="Proteomes" id="UP000531231">
    <property type="component" value="Unassembled WGS sequence"/>
</dbReference>
<dbReference type="EMBL" id="JACHIL010000004">
    <property type="protein sequence ID" value="MBB5091817.1"/>
    <property type="molecule type" value="Genomic_DNA"/>
</dbReference>
<name>A0A7W8EQV1_9HYPH</name>
<evidence type="ECO:0000256" key="1">
    <source>
        <dbReference type="SAM" id="SignalP"/>
    </source>
</evidence>
<dbReference type="AlphaFoldDB" id="A0A7W8EQV1"/>
<dbReference type="Gene3D" id="3.40.50.1820">
    <property type="entry name" value="alpha/beta hydrolase"/>
    <property type="match status" value="1"/>
</dbReference>
<accession>A0A7W8EQV1</accession>
<organism evidence="2 3">
    <name type="scientific">Pseudochrobactrum saccharolyticum</name>
    <dbReference type="NCBI Taxonomy" id="354352"/>
    <lineage>
        <taxon>Bacteria</taxon>
        <taxon>Pseudomonadati</taxon>
        <taxon>Pseudomonadota</taxon>
        <taxon>Alphaproteobacteria</taxon>
        <taxon>Hyphomicrobiales</taxon>
        <taxon>Brucellaceae</taxon>
        <taxon>Pseudochrobactrum</taxon>
    </lineage>
</organism>
<dbReference type="InterPro" id="IPR029058">
    <property type="entry name" value="AB_hydrolase_fold"/>
</dbReference>
<dbReference type="SUPFAM" id="SSF53474">
    <property type="entry name" value="alpha/beta-Hydrolases"/>
    <property type="match status" value="1"/>
</dbReference>
<reference evidence="2 3" key="1">
    <citation type="submission" date="2020-08" db="EMBL/GenBank/DDBJ databases">
        <title>Genomic Encyclopedia of Type Strains, Phase IV (KMG-IV): sequencing the most valuable type-strain genomes for metagenomic binning, comparative biology and taxonomic classification.</title>
        <authorList>
            <person name="Goeker M."/>
        </authorList>
    </citation>
    <scope>NUCLEOTIDE SEQUENCE [LARGE SCALE GENOMIC DNA]</scope>
    <source>
        <strain evidence="2 3">DSM 25620</strain>
    </source>
</reference>
<keyword evidence="3" id="KW-1185">Reference proteome</keyword>
<sequence length="300" mass="32530">MGVLGISLRPAGALVLAAGLFCAGMAHAQPQLQPFKDDLFSAQTVLKSADGGNYLILDYNEMRDINGRDTIVEKRVQDKYVSLKIRAQQKDVAVPTAAGVVKTYQVGKLTPQTSMIVLYLHGKGGNRHQGVNDFTFGGNFNRLKNLVVQGGGVYLAPDFSDFAAKGTSEISGLIAAMKQQAPRAKVIVTCGSAGGVLCWQLTADATAAQQIDGLALLGSLWDDQFRKSVAFKRKVPVFLSHGSRDPVFAIDSQEAFYRSLRKTKGGYPVVMHRYESGNHGTPIRMTDWRVALNWLVSKAP</sequence>
<evidence type="ECO:0000313" key="3">
    <source>
        <dbReference type="Proteomes" id="UP000531231"/>
    </source>
</evidence>
<feature type="chain" id="PRO_5030786773" evidence="1">
    <location>
        <begin position="29"/>
        <end position="300"/>
    </location>
</feature>
<gene>
    <name evidence="2" type="ORF">HNQ68_002362</name>
</gene>
<comment type="caution">
    <text evidence="2">The sequence shown here is derived from an EMBL/GenBank/DDBJ whole genome shotgun (WGS) entry which is preliminary data.</text>
</comment>
<proteinExistence type="predicted"/>
<evidence type="ECO:0000313" key="2">
    <source>
        <dbReference type="EMBL" id="MBB5091817.1"/>
    </source>
</evidence>